<dbReference type="KEGG" id="atr:18439977"/>
<evidence type="ECO:0000313" key="9">
    <source>
        <dbReference type="Proteomes" id="UP000017836"/>
    </source>
</evidence>
<dbReference type="OrthoDB" id="601557at2759"/>
<dbReference type="EMBL" id="KI392687">
    <property type="protein sequence ID" value="ERN11775.1"/>
    <property type="molecule type" value="Genomic_DNA"/>
</dbReference>
<dbReference type="HOGENOM" id="CLU_732257_0_0_1"/>
<dbReference type="SUPFAM" id="SSF55455">
    <property type="entry name" value="SRF-like"/>
    <property type="match status" value="1"/>
</dbReference>
<evidence type="ECO:0000256" key="4">
    <source>
        <dbReference type="ARBA" id="ARBA00023163"/>
    </source>
</evidence>
<dbReference type="InterPro" id="IPR036879">
    <property type="entry name" value="TF_MADSbox_sf"/>
</dbReference>
<comment type="subcellular location">
    <subcellularLocation>
        <location evidence="1">Nucleus</location>
    </subcellularLocation>
</comment>
<dbReference type="GO" id="GO:0000978">
    <property type="term" value="F:RNA polymerase II cis-regulatory region sequence-specific DNA binding"/>
    <property type="evidence" value="ECO:0000318"/>
    <property type="project" value="GO_Central"/>
</dbReference>
<dbReference type="PANTHER" id="PTHR48019">
    <property type="entry name" value="SERUM RESPONSE FACTOR HOMOLOG"/>
    <property type="match status" value="1"/>
</dbReference>
<evidence type="ECO:0000259" key="7">
    <source>
        <dbReference type="PROSITE" id="PS50066"/>
    </source>
</evidence>
<dbReference type="InterPro" id="IPR002100">
    <property type="entry name" value="TF_MADSbox"/>
</dbReference>
<organism evidence="8 9">
    <name type="scientific">Amborella trichopoda</name>
    <dbReference type="NCBI Taxonomy" id="13333"/>
    <lineage>
        <taxon>Eukaryota</taxon>
        <taxon>Viridiplantae</taxon>
        <taxon>Streptophyta</taxon>
        <taxon>Embryophyta</taxon>
        <taxon>Tracheophyta</taxon>
        <taxon>Spermatophyta</taxon>
        <taxon>Magnoliopsida</taxon>
        <taxon>Amborellales</taxon>
        <taxon>Amborellaceae</taxon>
        <taxon>Amborella</taxon>
    </lineage>
</organism>
<keyword evidence="3" id="KW-0238">DNA-binding</keyword>
<dbReference type="Gramene" id="ERN11775">
    <property type="protein sequence ID" value="ERN11775"/>
    <property type="gene ID" value="AMTR_s00022p00248190"/>
</dbReference>
<dbReference type="InterPro" id="IPR050142">
    <property type="entry name" value="MADS-box/MEF2_TF"/>
</dbReference>
<dbReference type="PRINTS" id="PR00404">
    <property type="entry name" value="MADSDOMAIN"/>
</dbReference>
<protein>
    <recommendedName>
        <fullName evidence="7">MADS-box domain-containing protein</fullName>
    </recommendedName>
</protein>
<feature type="domain" description="MADS-box" evidence="7">
    <location>
        <begin position="1"/>
        <end position="62"/>
    </location>
</feature>
<dbReference type="Proteomes" id="UP000017836">
    <property type="component" value="Unassembled WGS sequence"/>
</dbReference>
<evidence type="ECO:0000256" key="1">
    <source>
        <dbReference type="ARBA" id="ARBA00004123"/>
    </source>
</evidence>
<reference evidence="9" key="1">
    <citation type="journal article" date="2013" name="Science">
        <title>The Amborella genome and the evolution of flowering plants.</title>
        <authorList>
            <consortium name="Amborella Genome Project"/>
        </authorList>
    </citation>
    <scope>NUCLEOTIDE SEQUENCE [LARGE SCALE GENOMIC DNA]</scope>
</reference>
<evidence type="ECO:0000313" key="8">
    <source>
        <dbReference type="EMBL" id="ERN11775.1"/>
    </source>
</evidence>
<keyword evidence="5" id="KW-0539">Nucleus</keyword>
<accession>W1PWN4</accession>
<evidence type="ECO:0000256" key="5">
    <source>
        <dbReference type="ARBA" id="ARBA00023242"/>
    </source>
</evidence>
<dbReference type="AlphaFoldDB" id="W1PWN4"/>
<evidence type="ECO:0000256" key="2">
    <source>
        <dbReference type="ARBA" id="ARBA00023015"/>
    </source>
</evidence>
<dbReference type="Gene3D" id="3.40.1810.10">
    <property type="entry name" value="Transcription factor, MADS-box"/>
    <property type="match status" value="1"/>
</dbReference>
<dbReference type="GO" id="GO:0006357">
    <property type="term" value="P:regulation of transcription by RNA polymerase II"/>
    <property type="evidence" value="ECO:0000318"/>
    <property type="project" value="GO_Central"/>
</dbReference>
<evidence type="ECO:0000256" key="3">
    <source>
        <dbReference type="ARBA" id="ARBA00023125"/>
    </source>
</evidence>
<name>W1PWN4_AMBTC</name>
<dbReference type="GO" id="GO:0005634">
    <property type="term" value="C:nucleus"/>
    <property type="evidence" value="ECO:0007669"/>
    <property type="project" value="UniProtKB-SubCell"/>
</dbReference>
<proteinExistence type="predicted"/>
<dbReference type="Pfam" id="PF00319">
    <property type="entry name" value="SRF-TF"/>
    <property type="match status" value="1"/>
</dbReference>
<evidence type="ECO:0000256" key="6">
    <source>
        <dbReference type="SAM" id="MobiDB-lite"/>
    </source>
</evidence>
<dbReference type="SMART" id="SM00432">
    <property type="entry name" value="MADS"/>
    <property type="match status" value="1"/>
</dbReference>
<dbReference type="PROSITE" id="PS50066">
    <property type="entry name" value="MADS_BOX_2"/>
    <property type="match status" value="1"/>
</dbReference>
<keyword evidence="9" id="KW-1185">Reference proteome</keyword>
<keyword evidence="2" id="KW-0805">Transcription regulation</keyword>
<dbReference type="eggNOG" id="KOG0014">
    <property type="taxonomic scope" value="Eukaryota"/>
</dbReference>
<dbReference type="GO" id="GO:0046983">
    <property type="term" value="F:protein dimerization activity"/>
    <property type="evidence" value="ECO:0007669"/>
    <property type="project" value="InterPro"/>
</dbReference>
<gene>
    <name evidence="8" type="ORF">AMTR_s00022p00248190</name>
</gene>
<keyword evidence="4" id="KW-0804">Transcription</keyword>
<feature type="region of interest" description="Disordered" evidence="6">
    <location>
        <begin position="1"/>
        <end position="24"/>
    </location>
</feature>
<sequence length="378" mass="43318">MGRAKLPMNNIMGRANPRSDTFRKRRKGLKKKASEFSILCGVDTCFICFGPNGDLETWPEDRSACMAVIKRFQSLSKDDQDKKKQNLSSFLTQRIMKVREDLLCKRKENAEILYPSWDDRLADFSSDRIEALTRHLDWKISTVRERIELEMASVSIKEGGEARAQNTVPYPMRTSDFRPLCVKKPMGLEDSYIAMDPINQMGLGLMSENYTGMGGVDMGVGDYSLGMEYIGAQPLRWMPDGGKLLGFDERVRRFSAPMDNKLGVFYDREDVKFVDFEERERGDRERSMKLPMDAPCTYEPQFAMQNPNPNYTIYQGSSSTSNYTISSSLGPFMQVPSHHPRMLPHVPMTQPFLPRQQQWVGLEEQPGMAHVCDDFYEV</sequence>
<dbReference type="GO" id="GO:0000981">
    <property type="term" value="F:DNA-binding transcription factor activity, RNA polymerase II-specific"/>
    <property type="evidence" value="ECO:0000318"/>
    <property type="project" value="GO_Central"/>
</dbReference>